<dbReference type="Gene3D" id="2.40.10.120">
    <property type="match status" value="1"/>
</dbReference>
<dbReference type="Pfam" id="PF00515">
    <property type="entry name" value="TPR_1"/>
    <property type="match status" value="1"/>
</dbReference>
<proteinExistence type="predicted"/>
<dbReference type="SMART" id="SM00028">
    <property type="entry name" value="TPR"/>
    <property type="match status" value="1"/>
</dbReference>
<dbReference type="PRINTS" id="PR00834">
    <property type="entry name" value="PROTEASES2C"/>
</dbReference>
<keyword evidence="2" id="KW-0732">Signal</keyword>
<comment type="caution">
    <text evidence="3">The sequence shown here is derived from an EMBL/GenBank/DDBJ whole genome shotgun (WGS) entry which is preliminary data.</text>
</comment>
<dbReference type="SUPFAM" id="SSF48452">
    <property type="entry name" value="TPR-like"/>
    <property type="match status" value="1"/>
</dbReference>
<evidence type="ECO:0000313" key="4">
    <source>
        <dbReference type="Proteomes" id="UP000264313"/>
    </source>
</evidence>
<dbReference type="GO" id="GO:0004252">
    <property type="term" value="F:serine-type endopeptidase activity"/>
    <property type="evidence" value="ECO:0007669"/>
    <property type="project" value="InterPro"/>
</dbReference>
<dbReference type="InterPro" id="IPR009003">
    <property type="entry name" value="Peptidase_S1_PA"/>
</dbReference>
<feature type="repeat" description="TPR" evidence="1">
    <location>
        <begin position="258"/>
        <end position="291"/>
    </location>
</feature>
<dbReference type="GO" id="GO:0006508">
    <property type="term" value="P:proteolysis"/>
    <property type="evidence" value="ECO:0007669"/>
    <property type="project" value="UniProtKB-KW"/>
</dbReference>
<dbReference type="Gene3D" id="1.25.40.10">
    <property type="entry name" value="Tetratricopeptide repeat domain"/>
    <property type="match status" value="1"/>
</dbReference>
<dbReference type="PANTHER" id="PTHR43019:SF23">
    <property type="entry name" value="PROTEASE DO-LIKE 5, CHLOROPLASTIC"/>
    <property type="match status" value="1"/>
</dbReference>
<gene>
    <name evidence="3" type="ORF">DCW48_02770</name>
</gene>
<feature type="chain" id="PRO_5016575591" evidence="2">
    <location>
        <begin position="18"/>
        <end position="342"/>
    </location>
</feature>
<name>A0A351R985_9PROT</name>
<dbReference type="STRING" id="1132855.GCA_000384255_01398"/>
<evidence type="ECO:0000256" key="1">
    <source>
        <dbReference type="PROSITE-ProRule" id="PRU00339"/>
    </source>
</evidence>
<dbReference type="PROSITE" id="PS50293">
    <property type="entry name" value="TPR_REGION"/>
    <property type="match status" value="1"/>
</dbReference>
<dbReference type="InterPro" id="IPR001940">
    <property type="entry name" value="Peptidase_S1C"/>
</dbReference>
<dbReference type="Proteomes" id="UP000264313">
    <property type="component" value="Unassembled WGS sequence"/>
</dbReference>
<dbReference type="Pfam" id="PF13365">
    <property type="entry name" value="Trypsin_2"/>
    <property type="match status" value="1"/>
</dbReference>
<reference evidence="3 4" key="1">
    <citation type="journal article" date="2018" name="Nat. Biotechnol.">
        <title>A standardized bacterial taxonomy based on genome phylogeny substantially revises the tree of life.</title>
        <authorList>
            <person name="Parks D.H."/>
            <person name="Chuvochina M."/>
            <person name="Waite D.W."/>
            <person name="Rinke C."/>
            <person name="Skarshewski A."/>
            <person name="Chaumeil P.A."/>
            <person name="Hugenholtz P."/>
        </authorList>
    </citation>
    <scope>NUCLEOTIDE SEQUENCE [LARGE SCALE GENOMIC DNA]</scope>
    <source>
        <strain evidence="3">UBA9958</strain>
    </source>
</reference>
<protein>
    <submittedName>
        <fullName evidence="3">Serine protease</fullName>
    </submittedName>
</protein>
<dbReference type="InterPro" id="IPR011990">
    <property type="entry name" value="TPR-like_helical_dom_sf"/>
</dbReference>
<dbReference type="PANTHER" id="PTHR43019">
    <property type="entry name" value="SERINE ENDOPROTEASE DEGS"/>
    <property type="match status" value="1"/>
</dbReference>
<feature type="signal peptide" evidence="2">
    <location>
        <begin position="1"/>
        <end position="17"/>
    </location>
</feature>
<evidence type="ECO:0000313" key="3">
    <source>
        <dbReference type="EMBL" id="HBA08606.1"/>
    </source>
</evidence>
<evidence type="ECO:0000256" key="2">
    <source>
        <dbReference type="SAM" id="SignalP"/>
    </source>
</evidence>
<dbReference type="PROSITE" id="PS50005">
    <property type="entry name" value="TPR"/>
    <property type="match status" value="1"/>
</dbReference>
<organism evidence="3 4">
    <name type="scientific">Methylotenera mobilis</name>
    <dbReference type="NCBI Taxonomy" id="359408"/>
    <lineage>
        <taxon>Bacteria</taxon>
        <taxon>Pseudomonadati</taxon>
        <taxon>Pseudomonadota</taxon>
        <taxon>Betaproteobacteria</taxon>
        <taxon>Nitrosomonadales</taxon>
        <taxon>Methylophilaceae</taxon>
        <taxon>Methylotenera</taxon>
    </lineage>
</organism>
<keyword evidence="3" id="KW-0645">Protease</keyword>
<keyword evidence="3" id="KW-0378">Hydrolase</keyword>
<dbReference type="InterPro" id="IPR019734">
    <property type="entry name" value="TPR_rpt"/>
</dbReference>
<sequence length="342" mass="37824">MNKFGVLFLLMASTSYAEHMPAPTDEFLYQLKQSLVKVATTTKSGGHGFGTGVAISKDHVVTNCHVLTNANGISISKWGVEYAPLSLQADWKHDLCILKFEWADLKPVAMSDNDSLQYEQPVISISMPTDSPAPYVALSNIKALYPMDDAEVVRTEAAFSIGASGSPIFDYAGKLIGISTFKSPGRKAYYYNMPVKWIKALLTHESTDLNALHDLPFWDAPEDKRPFFMRIVMPFQNNRWLDVQKVAMDWVVDQPKNAEAWYYLGASFQHLGDMANAIQNYKKALSFHQLHPASLSALALIAQSQGDSVALSKIKSQVKGISHEALEGLNDILSANQSPVNH</sequence>
<accession>A0A351R985</accession>
<keyword evidence="1" id="KW-0802">TPR repeat</keyword>
<dbReference type="EMBL" id="DNAA01000064">
    <property type="protein sequence ID" value="HBA08606.1"/>
    <property type="molecule type" value="Genomic_DNA"/>
</dbReference>
<dbReference type="SUPFAM" id="SSF50494">
    <property type="entry name" value="Trypsin-like serine proteases"/>
    <property type="match status" value="1"/>
</dbReference>
<dbReference type="AlphaFoldDB" id="A0A351R985"/>